<dbReference type="Gene3D" id="3.90.190.10">
    <property type="entry name" value="Protein tyrosine phosphatase superfamily"/>
    <property type="match status" value="1"/>
</dbReference>
<evidence type="ECO:0000256" key="2">
    <source>
        <dbReference type="ARBA" id="ARBA00022801"/>
    </source>
</evidence>
<accession>A0A420HAY7</accession>
<feature type="compositionally biased region" description="Basic and acidic residues" evidence="3">
    <location>
        <begin position="409"/>
        <end position="444"/>
    </location>
</feature>
<dbReference type="GO" id="GO:0046856">
    <property type="term" value="P:phosphatidylinositol dephosphorylation"/>
    <property type="evidence" value="ECO:0007669"/>
    <property type="project" value="TreeGrafter"/>
</dbReference>
<dbReference type="Proteomes" id="UP000283383">
    <property type="component" value="Unassembled WGS sequence"/>
</dbReference>
<evidence type="ECO:0000313" key="6">
    <source>
        <dbReference type="EMBL" id="RKF54600.1"/>
    </source>
</evidence>
<dbReference type="InterPro" id="IPR000340">
    <property type="entry name" value="Dual-sp_phosphatase_cat-dom"/>
</dbReference>
<evidence type="ECO:0000313" key="7">
    <source>
        <dbReference type="Proteomes" id="UP000283383"/>
    </source>
</evidence>
<dbReference type="GO" id="GO:0005829">
    <property type="term" value="C:cytosol"/>
    <property type="evidence" value="ECO:0007669"/>
    <property type="project" value="TreeGrafter"/>
</dbReference>
<feature type="compositionally biased region" description="Basic and acidic residues" evidence="3">
    <location>
        <begin position="388"/>
        <end position="401"/>
    </location>
</feature>
<dbReference type="InterPro" id="IPR051281">
    <property type="entry name" value="Dual-spec_lipid-protein_phosph"/>
</dbReference>
<dbReference type="AlphaFoldDB" id="A0A420HAY7"/>
<feature type="region of interest" description="Disordered" evidence="3">
    <location>
        <begin position="251"/>
        <end position="270"/>
    </location>
</feature>
<dbReference type="PROSITE" id="PS51181">
    <property type="entry name" value="PPASE_TENSIN"/>
    <property type="match status" value="1"/>
</dbReference>
<dbReference type="GO" id="GO:0042995">
    <property type="term" value="C:cell projection"/>
    <property type="evidence" value="ECO:0007669"/>
    <property type="project" value="TreeGrafter"/>
</dbReference>
<feature type="region of interest" description="Disordered" evidence="3">
    <location>
        <begin position="388"/>
        <end position="444"/>
    </location>
</feature>
<evidence type="ECO:0000256" key="3">
    <source>
        <dbReference type="SAM" id="MobiDB-lite"/>
    </source>
</evidence>
<dbReference type="PROSITE" id="PS00383">
    <property type="entry name" value="TYR_PHOSPHATASE_1"/>
    <property type="match status" value="1"/>
</dbReference>
<dbReference type="GO" id="GO:0005634">
    <property type="term" value="C:nucleus"/>
    <property type="evidence" value="ECO:0007669"/>
    <property type="project" value="TreeGrafter"/>
</dbReference>
<dbReference type="GO" id="GO:0004725">
    <property type="term" value="F:protein tyrosine phosphatase activity"/>
    <property type="evidence" value="ECO:0007669"/>
    <property type="project" value="TreeGrafter"/>
</dbReference>
<evidence type="ECO:0000256" key="1">
    <source>
        <dbReference type="ARBA" id="ARBA00013015"/>
    </source>
</evidence>
<dbReference type="EMBL" id="MCBQ01020822">
    <property type="protein sequence ID" value="RKF54600.1"/>
    <property type="molecule type" value="Genomic_DNA"/>
</dbReference>
<organism evidence="6 7">
    <name type="scientific">Golovinomyces cichoracearum</name>
    <dbReference type="NCBI Taxonomy" id="62708"/>
    <lineage>
        <taxon>Eukaryota</taxon>
        <taxon>Fungi</taxon>
        <taxon>Dikarya</taxon>
        <taxon>Ascomycota</taxon>
        <taxon>Pezizomycotina</taxon>
        <taxon>Leotiomycetes</taxon>
        <taxon>Erysiphales</taxon>
        <taxon>Erysiphaceae</taxon>
        <taxon>Golovinomyces</taxon>
    </lineage>
</organism>
<evidence type="ECO:0000259" key="5">
    <source>
        <dbReference type="PROSITE" id="PS51181"/>
    </source>
</evidence>
<dbReference type="EC" id="3.1.3.67" evidence="1"/>
<dbReference type="InterPro" id="IPR016130">
    <property type="entry name" value="Tyr_Pase_AS"/>
</dbReference>
<dbReference type="GO" id="GO:0051896">
    <property type="term" value="P:regulation of phosphatidylinositol 3-kinase/protein kinase B signal transduction"/>
    <property type="evidence" value="ECO:0007669"/>
    <property type="project" value="TreeGrafter"/>
</dbReference>
<name>A0A420HAY7_9PEZI</name>
<reference evidence="6 7" key="1">
    <citation type="journal article" date="2018" name="BMC Genomics">
        <title>Comparative genome analyses reveal sequence features reflecting distinct modes of host-adaptation between dicot and monocot powdery mildew.</title>
        <authorList>
            <person name="Wu Y."/>
            <person name="Ma X."/>
            <person name="Pan Z."/>
            <person name="Kale S.D."/>
            <person name="Song Y."/>
            <person name="King H."/>
            <person name="Zhang Q."/>
            <person name="Presley C."/>
            <person name="Deng X."/>
            <person name="Wei C.I."/>
            <person name="Xiao S."/>
        </authorList>
    </citation>
    <scope>NUCLEOTIDE SEQUENCE [LARGE SCALE GENOMIC DNA]</scope>
    <source>
        <strain evidence="6">UMSG3</strain>
    </source>
</reference>
<dbReference type="SUPFAM" id="SSF52799">
    <property type="entry name" value="(Phosphotyrosine protein) phosphatases II"/>
    <property type="match status" value="1"/>
</dbReference>
<protein>
    <recommendedName>
        <fullName evidence="1">phosphatidylinositol-3,4,5-trisphosphate 3-phosphatase</fullName>
        <ecNumber evidence="1">3.1.3.67</ecNumber>
    </recommendedName>
</protein>
<dbReference type="PANTHER" id="PTHR12305:SF81">
    <property type="entry name" value="PHOSPHATIDYLINOSITOL 3,4,5-TRISPHOSPHATE 3-PHOSPHATASE AND DUAL-SPECIFICITY PROTEIN PHOSPHATASE PTEN"/>
    <property type="match status" value="1"/>
</dbReference>
<dbReference type="Pfam" id="PF00782">
    <property type="entry name" value="DSPc"/>
    <property type="match status" value="1"/>
</dbReference>
<dbReference type="PROSITE" id="PS50056">
    <property type="entry name" value="TYR_PHOSPHATASE_2"/>
    <property type="match status" value="1"/>
</dbReference>
<dbReference type="InterPro" id="IPR003595">
    <property type="entry name" value="Tyr_Pase_cat"/>
</dbReference>
<dbReference type="GO" id="GO:0043491">
    <property type="term" value="P:phosphatidylinositol 3-kinase/protein kinase B signal transduction"/>
    <property type="evidence" value="ECO:0007669"/>
    <property type="project" value="TreeGrafter"/>
</dbReference>
<dbReference type="STRING" id="62708.A0A420HAY7"/>
<dbReference type="CDD" id="cd14497">
    <property type="entry name" value="PTP_PTEN-like"/>
    <property type="match status" value="1"/>
</dbReference>
<keyword evidence="2" id="KW-0378">Hydrolase</keyword>
<dbReference type="GO" id="GO:0005886">
    <property type="term" value="C:plasma membrane"/>
    <property type="evidence" value="ECO:0007669"/>
    <property type="project" value="TreeGrafter"/>
</dbReference>
<comment type="caution">
    <text evidence="6">The sequence shown here is derived from an EMBL/GenBank/DDBJ whole genome shotgun (WGS) entry which is preliminary data.</text>
</comment>
<keyword evidence="7" id="KW-1185">Reference proteome</keyword>
<proteinExistence type="predicted"/>
<dbReference type="GO" id="GO:0016314">
    <property type="term" value="F:phosphatidylinositol-3,4,5-trisphosphate 3-phosphatase activity"/>
    <property type="evidence" value="ECO:0007669"/>
    <property type="project" value="UniProtKB-EC"/>
</dbReference>
<feature type="compositionally biased region" description="Polar residues" evidence="3">
    <location>
        <begin position="251"/>
        <end position="261"/>
    </location>
</feature>
<dbReference type="SMART" id="SM00404">
    <property type="entry name" value="PTPc_motif"/>
    <property type="match status" value="1"/>
</dbReference>
<feature type="domain" description="Tyrosine specific protein phosphatases" evidence="4">
    <location>
        <begin position="109"/>
        <end position="167"/>
    </location>
</feature>
<dbReference type="InterPro" id="IPR000387">
    <property type="entry name" value="Tyr_Pase_dom"/>
</dbReference>
<gene>
    <name evidence="6" type="ORF">GcM3_208004</name>
</gene>
<dbReference type="InterPro" id="IPR029021">
    <property type="entry name" value="Prot-tyrosine_phosphatase-like"/>
</dbReference>
<dbReference type="PANTHER" id="PTHR12305">
    <property type="entry name" value="PHOSPHATASE WITH HOMOLOGY TO TENSIN"/>
    <property type="match status" value="1"/>
</dbReference>
<feature type="domain" description="Phosphatase tensin-type" evidence="5">
    <location>
        <begin position="12"/>
        <end position="195"/>
    </location>
</feature>
<sequence length="444" mass="50357">MAFILRQIISSPRLRHTEADLDLCYVTSQIIATSGPSDRYPRRAYRNPLDQFVKFLDRNHGSSWSIWEFRAEGTGYSDKDVYGRVNHHPWPDHHPPPFKLVPVIIAGMRNWLHGEADELEAKRKEKRVVVVHCKAGKGRSGTMACSYLISECGWKPEEALAKFTEQRMRPGFGQGVSIPSQLRWVGYVDRWTKCDKKYLDRQIEITEICVWGLRKGVKVQVQGFIDEGKTIKNFHIFSKIEQKIIMKSKLNQTDSESSTEGNKIHSRDNTPASNIKAELSVIALNSPDLDISTSAVIFKPSSPIILPTSDVNIDFERRTKPSFGWKLVTSLAHVWFNCYFEGQGPEQDGKPNDSGIFKISWDQMDGIKGSSKKGTKALDRLAVVWRAHNPDPQKNQTEKEANSQPNVPEKAEIDTHVDGNIESNDERDLGLRPKSPPQDHPEES</sequence>
<dbReference type="InterPro" id="IPR029023">
    <property type="entry name" value="Tensin_phosphatase"/>
</dbReference>
<evidence type="ECO:0000259" key="4">
    <source>
        <dbReference type="PROSITE" id="PS50056"/>
    </source>
</evidence>